<dbReference type="Proteomes" id="UP000053860">
    <property type="component" value="Unassembled WGS sequence"/>
</dbReference>
<dbReference type="PRINTS" id="PR00038">
    <property type="entry name" value="HTHLUXR"/>
</dbReference>
<sequence length="205" mass="23174">MKKSKMRNPLLHIAILESSRIICEGLQTILYQSDLDCRVHRSETLEELSELLETTSVDILIANPLQFVNREKEIRKIRKLHPSMSIAGIDFGVIQKQSMVTDISFTLYDSAEHIIHALSKLGKKNQSAALQKNEDDNLTKREIEVLTGLVNGLMNKEIADSLNISIHTVVRHRKNITMKTGIRSQSGLTIYAISKKIVSIEDIEI</sequence>
<keyword evidence="2" id="KW-0238">DNA-binding</keyword>
<evidence type="ECO:0000256" key="2">
    <source>
        <dbReference type="ARBA" id="ARBA00023125"/>
    </source>
</evidence>
<accession>A0A101HK08</accession>
<evidence type="ECO:0000256" key="1">
    <source>
        <dbReference type="ARBA" id="ARBA00023015"/>
    </source>
</evidence>
<dbReference type="PANTHER" id="PTHR44688:SF16">
    <property type="entry name" value="DNA-BINDING TRANSCRIPTIONAL ACTIVATOR DEVR_DOSR"/>
    <property type="match status" value="1"/>
</dbReference>
<evidence type="ECO:0000256" key="3">
    <source>
        <dbReference type="ARBA" id="ARBA00023163"/>
    </source>
</evidence>
<organism evidence="5 6">
    <name type="scientific">Proteiniphilum acetatigenes</name>
    <dbReference type="NCBI Taxonomy" id="294710"/>
    <lineage>
        <taxon>Bacteria</taxon>
        <taxon>Pseudomonadati</taxon>
        <taxon>Bacteroidota</taxon>
        <taxon>Bacteroidia</taxon>
        <taxon>Bacteroidales</taxon>
        <taxon>Dysgonomonadaceae</taxon>
        <taxon>Proteiniphilum</taxon>
    </lineage>
</organism>
<dbReference type="SMART" id="SM00421">
    <property type="entry name" value="HTH_LUXR"/>
    <property type="match status" value="1"/>
</dbReference>
<dbReference type="GO" id="GO:0006355">
    <property type="term" value="P:regulation of DNA-templated transcription"/>
    <property type="evidence" value="ECO:0007669"/>
    <property type="project" value="InterPro"/>
</dbReference>
<keyword evidence="1" id="KW-0805">Transcription regulation</keyword>
<feature type="domain" description="HTH luxR-type" evidence="4">
    <location>
        <begin position="131"/>
        <end position="196"/>
    </location>
</feature>
<dbReference type="PROSITE" id="PS00622">
    <property type="entry name" value="HTH_LUXR_1"/>
    <property type="match status" value="1"/>
</dbReference>
<evidence type="ECO:0000313" key="6">
    <source>
        <dbReference type="Proteomes" id="UP000053860"/>
    </source>
</evidence>
<dbReference type="SUPFAM" id="SSF46894">
    <property type="entry name" value="C-terminal effector domain of the bipartite response regulators"/>
    <property type="match status" value="1"/>
</dbReference>
<dbReference type="Gene3D" id="1.10.10.10">
    <property type="entry name" value="Winged helix-like DNA-binding domain superfamily/Winged helix DNA-binding domain"/>
    <property type="match status" value="1"/>
</dbReference>
<evidence type="ECO:0000313" key="5">
    <source>
        <dbReference type="EMBL" id="KUK78259.1"/>
    </source>
</evidence>
<dbReference type="InterPro" id="IPR000792">
    <property type="entry name" value="Tscrpt_reg_LuxR_C"/>
</dbReference>
<gene>
    <name evidence="5" type="ORF">XD92_0425</name>
</gene>
<evidence type="ECO:0000259" key="4">
    <source>
        <dbReference type="PROSITE" id="PS50043"/>
    </source>
</evidence>
<keyword evidence="3" id="KW-0804">Transcription</keyword>
<dbReference type="EMBL" id="LGGN01000053">
    <property type="protein sequence ID" value="KUK78259.1"/>
    <property type="molecule type" value="Genomic_DNA"/>
</dbReference>
<comment type="caution">
    <text evidence="5">The sequence shown here is derived from an EMBL/GenBank/DDBJ whole genome shotgun (WGS) entry which is preliminary data.</text>
</comment>
<dbReference type="PANTHER" id="PTHR44688">
    <property type="entry name" value="DNA-BINDING TRANSCRIPTIONAL ACTIVATOR DEVR_DOSR"/>
    <property type="match status" value="1"/>
</dbReference>
<dbReference type="GO" id="GO:0003677">
    <property type="term" value="F:DNA binding"/>
    <property type="evidence" value="ECO:0007669"/>
    <property type="project" value="UniProtKB-KW"/>
</dbReference>
<dbReference type="CDD" id="cd06170">
    <property type="entry name" value="LuxR_C_like"/>
    <property type="match status" value="1"/>
</dbReference>
<dbReference type="STRING" id="1123008.GCA_000380985_01913"/>
<reference evidence="6" key="1">
    <citation type="journal article" date="2015" name="MBio">
        <title>Genome-Resolved Metagenomic Analysis Reveals Roles for Candidate Phyla and Other Microbial Community Members in Biogeochemical Transformations in Oil Reservoirs.</title>
        <authorList>
            <person name="Hu P."/>
            <person name="Tom L."/>
            <person name="Singh A."/>
            <person name="Thomas B.C."/>
            <person name="Baker B.J."/>
            <person name="Piceno Y.M."/>
            <person name="Andersen G.L."/>
            <person name="Banfield J.F."/>
        </authorList>
    </citation>
    <scope>NUCLEOTIDE SEQUENCE [LARGE SCALE GENOMIC DNA]</scope>
</reference>
<protein>
    <recommendedName>
        <fullName evidence="4">HTH luxR-type domain-containing protein</fullName>
    </recommendedName>
</protein>
<dbReference type="InterPro" id="IPR016032">
    <property type="entry name" value="Sig_transdc_resp-reg_C-effctor"/>
</dbReference>
<dbReference type="InterPro" id="IPR036388">
    <property type="entry name" value="WH-like_DNA-bd_sf"/>
</dbReference>
<dbReference type="PROSITE" id="PS50043">
    <property type="entry name" value="HTH_LUXR_2"/>
    <property type="match status" value="1"/>
</dbReference>
<dbReference type="Pfam" id="PF00196">
    <property type="entry name" value="GerE"/>
    <property type="match status" value="1"/>
</dbReference>
<proteinExistence type="predicted"/>
<name>A0A101HK08_9BACT</name>
<dbReference type="AlphaFoldDB" id="A0A101HK08"/>